<organism evidence="2 3">
    <name type="scientific">Desulfovibrio legallii</name>
    <dbReference type="NCBI Taxonomy" id="571438"/>
    <lineage>
        <taxon>Bacteria</taxon>
        <taxon>Pseudomonadati</taxon>
        <taxon>Thermodesulfobacteriota</taxon>
        <taxon>Desulfovibrionia</taxon>
        <taxon>Desulfovibrionales</taxon>
        <taxon>Desulfovibrionaceae</taxon>
        <taxon>Desulfovibrio</taxon>
    </lineage>
</organism>
<proteinExistence type="predicted"/>
<gene>
    <name evidence="2" type="ORF">SAMN05192586_10745</name>
</gene>
<feature type="compositionally biased region" description="Low complexity" evidence="1">
    <location>
        <begin position="73"/>
        <end position="83"/>
    </location>
</feature>
<feature type="region of interest" description="Disordered" evidence="1">
    <location>
        <begin position="73"/>
        <end position="132"/>
    </location>
</feature>
<dbReference type="EMBL" id="FNBX01000007">
    <property type="protein sequence ID" value="SDF53435.1"/>
    <property type="molecule type" value="Genomic_DNA"/>
</dbReference>
<dbReference type="Proteomes" id="UP000199355">
    <property type="component" value="Unassembled WGS sequence"/>
</dbReference>
<protein>
    <submittedName>
        <fullName evidence="2">Uncharacterized protein</fullName>
    </submittedName>
</protein>
<keyword evidence="3" id="KW-1185">Reference proteome</keyword>
<reference evidence="3" key="1">
    <citation type="submission" date="2016-10" db="EMBL/GenBank/DDBJ databases">
        <authorList>
            <person name="Varghese N."/>
            <person name="Submissions S."/>
        </authorList>
    </citation>
    <scope>NUCLEOTIDE SEQUENCE [LARGE SCALE GENOMIC DNA]</scope>
    <source>
        <strain evidence="3">KHC7</strain>
    </source>
</reference>
<accession>A0A1G7LVB8</accession>
<evidence type="ECO:0000256" key="1">
    <source>
        <dbReference type="SAM" id="MobiDB-lite"/>
    </source>
</evidence>
<dbReference type="AlphaFoldDB" id="A0A1G7LVB8"/>
<dbReference type="RefSeq" id="WP_257243148.1">
    <property type="nucleotide sequence ID" value="NZ_FNBX01000007.1"/>
</dbReference>
<sequence length="132" mass="15114">MEKLLARLARQLDAIDEASLMSLWSKYATLTSRFEPTKRWEEAALIFSLIQAKRWKNQLFNYYWARQSQAPEAPLPGAAPLLPDFDLQEPPAPTPSHCRVLTFRPSRQDEDQEDDADSDPLPPDPDPRTPPL</sequence>
<evidence type="ECO:0000313" key="2">
    <source>
        <dbReference type="EMBL" id="SDF53435.1"/>
    </source>
</evidence>
<dbReference type="STRING" id="571438.SAMN05192586_10745"/>
<evidence type="ECO:0000313" key="3">
    <source>
        <dbReference type="Proteomes" id="UP000199355"/>
    </source>
</evidence>
<name>A0A1G7LVB8_9BACT</name>
<feature type="compositionally biased region" description="Pro residues" evidence="1">
    <location>
        <begin position="120"/>
        <end position="132"/>
    </location>
</feature>